<evidence type="ECO:0000313" key="2">
    <source>
        <dbReference type="Proteomes" id="UP000238274"/>
    </source>
</evidence>
<reference evidence="2" key="3">
    <citation type="journal article" date="2018" name="Mol. Plant Microbe Interact.">
        <title>Genome sequence resources for the wheat stripe rust pathogen (Puccinia striiformis f. sp. tritici) and the barley stripe rust pathogen (Puccinia striiformis f. sp. hordei).</title>
        <authorList>
            <person name="Xia C."/>
            <person name="Wang M."/>
            <person name="Yin C."/>
            <person name="Cornejo O.E."/>
            <person name="Hulbert S.H."/>
            <person name="Chen X."/>
        </authorList>
    </citation>
    <scope>NUCLEOTIDE SEQUENCE [LARGE SCALE GENOMIC DNA]</scope>
    <source>
        <strain evidence="2">93TX-2</strain>
    </source>
</reference>
<comment type="caution">
    <text evidence="1">The sequence shown here is derived from an EMBL/GenBank/DDBJ whole genome shotgun (WGS) entry which is preliminary data.</text>
</comment>
<accession>A0A2S4ULN3</accession>
<dbReference type="VEuPathDB" id="FungiDB:PSTT_12683"/>
<keyword evidence="2" id="KW-1185">Reference proteome</keyword>
<dbReference type="EMBL" id="PKSM01000308">
    <property type="protein sequence ID" value="POV98136.1"/>
    <property type="molecule type" value="Genomic_DNA"/>
</dbReference>
<proteinExistence type="predicted"/>
<protein>
    <submittedName>
        <fullName evidence="1">Uncharacterized protein</fullName>
    </submittedName>
</protein>
<sequence length="139" mass="14414">MLARELELVEGGECVATTGERAYLRACGCRKGNCERFLARRSNHTSADSATTGTAYLLSGTVADDAASRTADLLGGTVADDAASRTADFLSGTVAGDEASEGADLLAMSHGCRFVGGSEELVKIVGASSKWRDCKCWVG</sequence>
<organism evidence="1 2">
    <name type="scientific">Puccinia striiformis</name>
    <dbReference type="NCBI Taxonomy" id="27350"/>
    <lineage>
        <taxon>Eukaryota</taxon>
        <taxon>Fungi</taxon>
        <taxon>Dikarya</taxon>
        <taxon>Basidiomycota</taxon>
        <taxon>Pucciniomycotina</taxon>
        <taxon>Pucciniomycetes</taxon>
        <taxon>Pucciniales</taxon>
        <taxon>Pucciniaceae</taxon>
        <taxon>Puccinia</taxon>
    </lineage>
</organism>
<dbReference type="AlphaFoldDB" id="A0A2S4ULN3"/>
<evidence type="ECO:0000313" key="1">
    <source>
        <dbReference type="EMBL" id="POV98136.1"/>
    </source>
</evidence>
<reference evidence="1 2" key="1">
    <citation type="submission" date="2017-12" db="EMBL/GenBank/DDBJ databases">
        <title>Gene loss provides genomic basis for host adaptation in cereal stripe rust fungi.</title>
        <authorList>
            <person name="Xia C."/>
        </authorList>
    </citation>
    <scope>NUCLEOTIDE SEQUENCE [LARGE SCALE GENOMIC DNA]</scope>
    <source>
        <strain evidence="1 2">93TX-2</strain>
    </source>
</reference>
<name>A0A2S4ULN3_9BASI</name>
<reference evidence="2" key="2">
    <citation type="journal article" date="2018" name="BMC Genomics">
        <title>Genomic insights into host adaptation between the wheat stripe rust pathogen (Puccinia striiformis f. sp. tritici) and the barley stripe rust pathogen (Puccinia striiformis f. sp. hordei).</title>
        <authorList>
            <person name="Xia C."/>
            <person name="Wang M."/>
            <person name="Yin C."/>
            <person name="Cornejo O.E."/>
            <person name="Hulbert S.H."/>
            <person name="Chen X."/>
        </authorList>
    </citation>
    <scope>NUCLEOTIDE SEQUENCE [LARGE SCALE GENOMIC DNA]</scope>
    <source>
        <strain evidence="2">93TX-2</strain>
    </source>
</reference>
<dbReference type="Proteomes" id="UP000238274">
    <property type="component" value="Unassembled WGS sequence"/>
</dbReference>
<gene>
    <name evidence="1" type="ORF">PSHT_14191</name>
</gene>
<dbReference type="VEuPathDB" id="FungiDB:PSHT_14191"/>